<gene>
    <name evidence="5" type="ORF">DI565_09890</name>
</gene>
<evidence type="ECO:0000259" key="3">
    <source>
        <dbReference type="Pfam" id="PF25954"/>
    </source>
</evidence>
<dbReference type="SUPFAM" id="SSF111369">
    <property type="entry name" value="HlyD-like secretion proteins"/>
    <property type="match status" value="1"/>
</dbReference>
<dbReference type="GO" id="GO:1990281">
    <property type="term" value="C:efflux pump complex"/>
    <property type="evidence" value="ECO:0007669"/>
    <property type="project" value="TreeGrafter"/>
</dbReference>
<dbReference type="Proteomes" id="UP000249577">
    <property type="component" value="Unassembled WGS sequence"/>
</dbReference>
<dbReference type="InterPro" id="IPR058647">
    <property type="entry name" value="BSH_CzcB-like"/>
</dbReference>
<comment type="similarity">
    <text evidence="1">Belongs to the membrane fusion protein (MFP) (TC 8.A.1) family.</text>
</comment>
<dbReference type="Pfam" id="PF25973">
    <property type="entry name" value="BSH_CzcB"/>
    <property type="match status" value="1"/>
</dbReference>
<dbReference type="PANTHER" id="PTHR30469:SF37">
    <property type="entry name" value="RAGD PROTEIN"/>
    <property type="match status" value="1"/>
</dbReference>
<keyword evidence="2" id="KW-0732">Signal</keyword>
<comment type="caution">
    <text evidence="5">The sequence shown here is derived from an EMBL/GenBank/DDBJ whole genome shotgun (WGS) entry which is preliminary data.</text>
</comment>
<proteinExistence type="inferred from homology"/>
<evidence type="ECO:0000313" key="6">
    <source>
        <dbReference type="Proteomes" id="UP000249577"/>
    </source>
</evidence>
<protein>
    <submittedName>
        <fullName evidence="5">Uncharacterized protein</fullName>
    </submittedName>
</protein>
<evidence type="ECO:0000256" key="1">
    <source>
        <dbReference type="ARBA" id="ARBA00009477"/>
    </source>
</evidence>
<name>A0A2W5KME1_ANCNO</name>
<evidence type="ECO:0000313" key="5">
    <source>
        <dbReference type="EMBL" id="PZQ16095.1"/>
    </source>
</evidence>
<dbReference type="Pfam" id="PF25954">
    <property type="entry name" value="Beta-barrel_RND_2"/>
    <property type="match status" value="1"/>
</dbReference>
<accession>A0A2W5KME1</accession>
<dbReference type="Gene3D" id="2.40.420.20">
    <property type="match status" value="1"/>
</dbReference>
<dbReference type="GO" id="GO:0015562">
    <property type="term" value="F:efflux transmembrane transporter activity"/>
    <property type="evidence" value="ECO:0007669"/>
    <property type="project" value="TreeGrafter"/>
</dbReference>
<dbReference type="Gene3D" id="2.40.30.170">
    <property type="match status" value="1"/>
</dbReference>
<organism evidence="5 6">
    <name type="scientific">Ancylobacter novellus</name>
    <name type="common">Thiobacillus novellus</name>
    <dbReference type="NCBI Taxonomy" id="921"/>
    <lineage>
        <taxon>Bacteria</taxon>
        <taxon>Pseudomonadati</taxon>
        <taxon>Pseudomonadota</taxon>
        <taxon>Alphaproteobacteria</taxon>
        <taxon>Hyphomicrobiales</taxon>
        <taxon>Xanthobacteraceae</taxon>
        <taxon>Ancylobacter</taxon>
    </lineage>
</organism>
<dbReference type="PANTHER" id="PTHR30469">
    <property type="entry name" value="MULTIDRUG RESISTANCE PROTEIN MDTA"/>
    <property type="match status" value="1"/>
</dbReference>
<reference evidence="5 6" key="1">
    <citation type="submission" date="2017-08" db="EMBL/GenBank/DDBJ databases">
        <title>Infants hospitalized years apart are colonized by the same room-sourced microbial strains.</title>
        <authorList>
            <person name="Brooks B."/>
            <person name="Olm M.R."/>
            <person name="Firek B.A."/>
            <person name="Baker R."/>
            <person name="Thomas B.C."/>
            <person name="Morowitz M.J."/>
            <person name="Banfield J.F."/>
        </authorList>
    </citation>
    <scope>NUCLEOTIDE SEQUENCE [LARGE SCALE GENOMIC DNA]</scope>
    <source>
        <strain evidence="5">S2_005_003_R2_43</strain>
    </source>
</reference>
<feature type="signal peptide" evidence="2">
    <location>
        <begin position="1"/>
        <end position="39"/>
    </location>
</feature>
<feature type="domain" description="CzcB-like barrel-sandwich hybrid" evidence="4">
    <location>
        <begin position="70"/>
        <end position="203"/>
    </location>
</feature>
<evidence type="ECO:0000259" key="4">
    <source>
        <dbReference type="Pfam" id="PF25973"/>
    </source>
</evidence>
<dbReference type="EMBL" id="QFPN01000004">
    <property type="protein sequence ID" value="PZQ16095.1"/>
    <property type="molecule type" value="Genomic_DNA"/>
</dbReference>
<dbReference type="AlphaFoldDB" id="A0A2W5KME1"/>
<sequence length="371" mass="39370">MTRTAGPAQRGAAVPFPRSTALLAALIALAPLGSGAARAEDPQVRTTKPEAGGPRETFRLPVIAEPETQARLYARANGFVAERRADIGDAVKAGDVLAVIDAPEIVRNHERAKAAVGQADARVALADANLKRTAALAGKDFASEAALDDRKAQSDVAVADREAALAELRRFEELLAFRQVRAPFDGIVTARNVELGDLVVGDQASNATPMFELARTVRLRVVADVPQSALASVRLGETVTVTFDRFAGEAFSATVSRMSGAIDRRSGTMRVEMTMENQDARVPAGLAGSAEFARGAERSVRVPTSAVTIRDGKPMVATLRQGAIEFRYVELGRHLGRTQEIRKGLSETDEVVLNPNGMLRHGDRASAAGAS</sequence>
<dbReference type="InterPro" id="IPR058792">
    <property type="entry name" value="Beta-barrel_RND_2"/>
</dbReference>
<feature type="domain" description="CusB-like beta-barrel" evidence="3">
    <location>
        <begin position="221"/>
        <end position="293"/>
    </location>
</feature>
<feature type="chain" id="PRO_5015854578" evidence="2">
    <location>
        <begin position="40"/>
        <end position="371"/>
    </location>
</feature>
<dbReference type="Gene3D" id="1.10.287.470">
    <property type="entry name" value="Helix hairpin bin"/>
    <property type="match status" value="1"/>
</dbReference>
<dbReference type="Gene3D" id="2.40.50.100">
    <property type="match status" value="1"/>
</dbReference>
<evidence type="ECO:0000256" key="2">
    <source>
        <dbReference type="SAM" id="SignalP"/>
    </source>
</evidence>
<dbReference type="InterPro" id="IPR006143">
    <property type="entry name" value="RND_pump_MFP"/>
</dbReference>
<dbReference type="NCBIfam" id="TIGR01730">
    <property type="entry name" value="RND_mfp"/>
    <property type="match status" value="1"/>
</dbReference>